<accession>A0A072U9K1</accession>
<dbReference type="PROSITE" id="PS51380">
    <property type="entry name" value="EXS"/>
    <property type="match status" value="1"/>
</dbReference>
<sequence>MHGLNGLKYISTMVALSMRTIDQFYSDVAANKTTTEFNVSNTKGLIVWKILAASSSGIATVVNTYWDIVIDWGLLRRNSKNPWLRDKLSVPYKSVYFLAMVLNVILRLAWMQSVLGIKEAPFLHTSALTAVVACLEILRRGIWNFFRLENEHLNNVGNYRAFKSVPLPFNYQIDDDEDSSDT</sequence>
<organism evidence="6 8">
    <name type="scientific">Medicago truncatula</name>
    <name type="common">Barrel medic</name>
    <name type="synonym">Medicago tribuloides</name>
    <dbReference type="NCBI Taxonomy" id="3880"/>
    <lineage>
        <taxon>Eukaryota</taxon>
        <taxon>Viridiplantae</taxon>
        <taxon>Streptophyta</taxon>
        <taxon>Embryophyta</taxon>
        <taxon>Tracheophyta</taxon>
        <taxon>Spermatophyta</taxon>
        <taxon>Magnoliopsida</taxon>
        <taxon>eudicotyledons</taxon>
        <taxon>Gunneridae</taxon>
        <taxon>Pentapetalae</taxon>
        <taxon>rosids</taxon>
        <taxon>fabids</taxon>
        <taxon>Fabales</taxon>
        <taxon>Fabaceae</taxon>
        <taxon>Papilionoideae</taxon>
        <taxon>50 kb inversion clade</taxon>
        <taxon>NPAAA clade</taxon>
        <taxon>Hologalegina</taxon>
        <taxon>IRL clade</taxon>
        <taxon>Trifolieae</taxon>
        <taxon>Medicago</taxon>
    </lineage>
</organism>
<dbReference type="GO" id="GO:0016020">
    <property type="term" value="C:membrane"/>
    <property type="evidence" value="ECO:0007669"/>
    <property type="project" value="UniProtKB-SubCell"/>
</dbReference>
<dbReference type="Proteomes" id="UP000002051">
    <property type="component" value="Chromosome 6"/>
</dbReference>
<keyword evidence="8" id="KW-1185">Reference proteome</keyword>
<comment type="subcellular location">
    <subcellularLocation>
        <location evidence="1">Membrane</location>
        <topology evidence="1">Multi-pass membrane protein</topology>
    </subcellularLocation>
</comment>
<evidence type="ECO:0000256" key="1">
    <source>
        <dbReference type="ARBA" id="ARBA00004141"/>
    </source>
</evidence>
<protein>
    <submittedName>
        <fullName evidence="6">Phosphate transporter PHO1-like protein</fullName>
    </submittedName>
</protein>
<dbReference type="HOGENOM" id="CLU_127315_0_0_1"/>
<dbReference type="InterPro" id="IPR004342">
    <property type="entry name" value="EXS_C"/>
</dbReference>
<evidence type="ECO:0000256" key="3">
    <source>
        <dbReference type="ARBA" id="ARBA00022989"/>
    </source>
</evidence>
<gene>
    <name evidence="7" type="primary">25496005</name>
    <name evidence="6" type="ordered locus">MTR_6g034015</name>
</gene>
<evidence type="ECO:0000259" key="5">
    <source>
        <dbReference type="PROSITE" id="PS51380"/>
    </source>
</evidence>
<feature type="domain" description="EXS" evidence="5">
    <location>
        <begin position="1"/>
        <end position="179"/>
    </location>
</feature>
<reference evidence="6 8" key="1">
    <citation type="journal article" date="2011" name="Nature">
        <title>The Medicago genome provides insight into the evolution of rhizobial symbioses.</title>
        <authorList>
            <person name="Young N.D."/>
            <person name="Debelle F."/>
            <person name="Oldroyd G.E."/>
            <person name="Geurts R."/>
            <person name="Cannon S.B."/>
            <person name="Udvardi M.K."/>
            <person name="Benedito V.A."/>
            <person name="Mayer K.F."/>
            <person name="Gouzy J."/>
            <person name="Schoof H."/>
            <person name="Van de Peer Y."/>
            <person name="Proost S."/>
            <person name="Cook D.R."/>
            <person name="Meyers B.C."/>
            <person name="Spannagl M."/>
            <person name="Cheung F."/>
            <person name="De Mita S."/>
            <person name="Krishnakumar V."/>
            <person name="Gundlach H."/>
            <person name="Zhou S."/>
            <person name="Mudge J."/>
            <person name="Bharti A.K."/>
            <person name="Murray J.D."/>
            <person name="Naoumkina M.A."/>
            <person name="Rosen B."/>
            <person name="Silverstein K.A."/>
            <person name="Tang H."/>
            <person name="Rombauts S."/>
            <person name="Zhao P.X."/>
            <person name="Zhou P."/>
            <person name="Barbe V."/>
            <person name="Bardou P."/>
            <person name="Bechner M."/>
            <person name="Bellec A."/>
            <person name="Berger A."/>
            <person name="Berges H."/>
            <person name="Bidwell S."/>
            <person name="Bisseling T."/>
            <person name="Choisne N."/>
            <person name="Couloux A."/>
            <person name="Denny R."/>
            <person name="Deshpande S."/>
            <person name="Dai X."/>
            <person name="Doyle J.J."/>
            <person name="Dudez A.M."/>
            <person name="Farmer A.D."/>
            <person name="Fouteau S."/>
            <person name="Franken C."/>
            <person name="Gibelin C."/>
            <person name="Gish J."/>
            <person name="Goldstein S."/>
            <person name="Gonzalez A.J."/>
            <person name="Green P.J."/>
            <person name="Hallab A."/>
            <person name="Hartog M."/>
            <person name="Hua A."/>
            <person name="Humphray S.J."/>
            <person name="Jeong D.H."/>
            <person name="Jing Y."/>
            <person name="Jocker A."/>
            <person name="Kenton S.M."/>
            <person name="Kim D.J."/>
            <person name="Klee K."/>
            <person name="Lai H."/>
            <person name="Lang C."/>
            <person name="Lin S."/>
            <person name="Macmil S.L."/>
            <person name="Magdelenat G."/>
            <person name="Matthews L."/>
            <person name="McCorrison J."/>
            <person name="Monaghan E.L."/>
            <person name="Mun J.H."/>
            <person name="Najar F.Z."/>
            <person name="Nicholson C."/>
            <person name="Noirot C."/>
            <person name="O'Bleness M."/>
            <person name="Paule C.R."/>
            <person name="Poulain J."/>
            <person name="Prion F."/>
            <person name="Qin B."/>
            <person name="Qu C."/>
            <person name="Retzel E.F."/>
            <person name="Riddle C."/>
            <person name="Sallet E."/>
            <person name="Samain S."/>
            <person name="Samson N."/>
            <person name="Sanders I."/>
            <person name="Saurat O."/>
            <person name="Scarpelli C."/>
            <person name="Schiex T."/>
            <person name="Segurens B."/>
            <person name="Severin A.J."/>
            <person name="Sherrier D.J."/>
            <person name="Shi R."/>
            <person name="Sims S."/>
            <person name="Singer S.R."/>
            <person name="Sinharoy S."/>
            <person name="Sterck L."/>
            <person name="Viollet A."/>
            <person name="Wang B.B."/>
            <person name="Wang K."/>
            <person name="Wang M."/>
            <person name="Wang X."/>
            <person name="Warfsmann J."/>
            <person name="Weissenbach J."/>
            <person name="White D.D."/>
            <person name="White J.D."/>
            <person name="Wiley G.B."/>
            <person name="Wincker P."/>
            <person name="Xing Y."/>
            <person name="Yang L."/>
            <person name="Yao Z."/>
            <person name="Ying F."/>
            <person name="Zhai J."/>
            <person name="Zhou L."/>
            <person name="Zuber A."/>
            <person name="Denarie J."/>
            <person name="Dixon R.A."/>
            <person name="May G.D."/>
            <person name="Schwartz D.C."/>
            <person name="Rogers J."/>
            <person name="Quetier F."/>
            <person name="Town C.D."/>
            <person name="Roe B.A."/>
        </authorList>
    </citation>
    <scope>NUCLEOTIDE SEQUENCE [LARGE SCALE GENOMIC DNA]</scope>
    <source>
        <strain evidence="6">A17</strain>
        <strain evidence="7 8">cv. Jemalong A17</strain>
    </source>
</reference>
<dbReference type="Pfam" id="PF03124">
    <property type="entry name" value="EXS"/>
    <property type="match status" value="1"/>
</dbReference>
<reference evidence="7" key="3">
    <citation type="submission" date="2015-04" db="UniProtKB">
        <authorList>
            <consortium name="EnsemblPlants"/>
        </authorList>
    </citation>
    <scope>IDENTIFICATION</scope>
    <source>
        <strain evidence="7">cv. Jemalong A17</strain>
    </source>
</reference>
<evidence type="ECO:0000313" key="6">
    <source>
        <dbReference type="EMBL" id="KEH25753.1"/>
    </source>
</evidence>
<reference evidence="6 8" key="2">
    <citation type="journal article" date="2014" name="BMC Genomics">
        <title>An improved genome release (version Mt4.0) for the model legume Medicago truncatula.</title>
        <authorList>
            <person name="Tang H."/>
            <person name="Krishnakumar V."/>
            <person name="Bidwell S."/>
            <person name="Rosen B."/>
            <person name="Chan A."/>
            <person name="Zhou S."/>
            <person name="Gentzbittel L."/>
            <person name="Childs K.L."/>
            <person name="Yandell M."/>
            <person name="Gundlach H."/>
            <person name="Mayer K.F."/>
            <person name="Schwartz D.C."/>
            <person name="Town C.D."/>
        </authorList>
    </citation>
    <scope>GENOME REANNOTATION</scope>
    <source>
        <strain evidence="6">A17</strain>
        <strain evidence="7 8">cv. Jemalong A17</strain>
    </source>
</reference>
<keyword evidence="3" id="KW-1133">Transmembrane helix</keyword>
<evidence type="ECO:0000313" key="8">
    <source>
        <dbReference type="Proteomes" id="UP000002051"/>
    </source>
</evidence>
<evidence type="ECO:0000256" key="2">
    <source>
        <dbReference type="ARBA" id="ARBA00022692"/>
    </source>
</evidence>
<keyword evidence="2" id="KW-0812">Transmembrane</keyword>
<evidence type="ECO:0000256" key="4">
    <source>
        <dbReference type="ARBA" id="ARBA00023136"/>
    </source>
</evidence>
<name>A0A072U9K1_MEDTR</name>
<proteinExistence type="predicted"/>
<keyword evidence="4" id="KW-0472">Membrane</keyword>
<dbReference type="PANTHER" id="PTHR10783">
    <property type="entry name" value="XENOTROPIC AND POLYTROPIC RETROVIRUS RECEPTOR 1-RELATED"/>
    <property type="match status" value="1"/>
</dbReference>
<dbReference type="PANTHER" id="PTHR10783:SF124">
    <property type="entry name" value="PHOSPHATE TRANSPORTER PHO1 HOMOLOG 9"/>
    <property type="match status" value="1"/>
</dbReference>
<dbReference type="EnsemblPlants" id="KEH25753">
    <property type="protein sequence ID" value="KEH25753"/>
    <property type="gene ID" value="MTR_6g034015"/>
</dbReference>
<dbReference type="AlphaFoldDB" id="A0A072U9K1"/>
<dbReference type="EMBL" id="CM001222">
    <property type="protein sequence ID" value="KEH25753.1"/>
    <property type="molecule type" value="Genomic_DNA"/>
</dbReference>
<evidence type="ECO:0000313" key="7">
    <source>
        <dbReference type="EnsemblPlants" id="KEH25753"/>
    </source>
</evidence>